<organism evidence="6">
    <name type="scientific">Papilio xuthus</name>
    <name type="common">Asian swallowtail butterfly</name>
    <dbReference type="NCBI Taxonomy" id="66420"/>
    <lineage>
        <taxon>Eukaryota</taxon>
        <taxon>Metazoa</taxon>
        <taxon>Ecdysozoa</taxon>
        <taxon>Arthropoda</taxon>
        <taxon>Hexapoda</taxon>
        <taxon>Insecta</taxon>
        <taxon>Pterygota</taxon>
        <taxon>Neoptera</taxon>
        <taxon>Endopterygota</taxon>
        <taxon>Lepidoptera</taxon>
        <taxon>Glossata</taxon>
        <taxon>Ditrysia</taxon>
        <taxon>Papilionoidea</taxon>
        <taxon>Papilionidae</taxon>
        <taxon>Papilioninae</taxon>
        <taxon>Papilio</taxon>
    </lineage>
</organism>
<dbReference type="SMART" id="SM00320">
    <property type="entry name" value="WD40"/>
    <property type="match status" value="5"/>
</dbReference>
<dbReference type="PROSITE" id="PS50082">
    <property type="entry name" value="WD_REPEATS_2"/>
    <property type="match status" value="5"/>
</dbReference>
<feature type="repeat" description="WD" evidence="4">
    <location>
        <begin position="346"/>
        <end position="380"/>
    </location>
</feature>
<dbReference type="GO" id="GO:0030674">
    <property type="term" value="F:protein-macromolecule adaptor activity"/>
    <property type="evidence" value="ECO:0007669"/>
    <property type="project" value="TreeGrafter"/>
</dbReference>
<keyword evidence="4" id="KW-0853">WD repeat</keyword>
<feature type="compositionally biased region" description="Low complexity" evidence="5">
    <location>
        <begin position="493"/>
        <end position="504"/>
    </location>
</feature>
<proteinExistence type="inferred from homology"/>
<dbReference type="Pfam" id="PF00400">
    <property type="entry name" value="WD40"/>
    <property type="match status" value="5"/>
</dbReference>
<feature type="region of interest" description="Disordered" evidence="5">
    <location>
        <begin position="404"/>
        <end position="450"/>
    </location>
</feature>
<dbReference type="RefSeq" id="XP_013175624.1">
    <property type="nucleotide sequence ID" value="XM_013320170.1"/>
</dbReference>
<dbReference type="Proteomes" id="UP000694872">
    <property type="component" value="Unplaced"/>
</dbReference>
<keyword evidence="2" id="KW-0833">Ubl conjugation pathway</keyword>
<feature type="repeat" description="WD" evidence="4">
    <location>
        <begin position="211"/>
        <end position="245"/>
    </location>
</feature>
<dbReference type="PANTHER" id="PTHR22852:SF0">
    <property type="entry name" value="DENTICLELESS PROTEIN HOMOLOG"/>
    <property type="match status" value="1"/>
</dbReference>
<feature type="repeat" description="WD" evidence="4">
    <location>
        <begin position="132"/>
        <end position="174"/>
    </location>
</feature>
<evidence type="ECO:0000256" key="2">
    <source>
        <dbReference type="ARBA" id="ARBA00022786"/>
    </source>
</evidence>
<dbReference type="InterPro" id="IPR015943">
    <property type="entry name" value="WD40/YVTN_repeat-like_dom_sf"/>
</dbReference>
<dbReference type="InterPro" id="IPR051865">
    <property type="entry name" value="WD-repeat_CDT2_adapter"/>
</dbReference>
<sequence length="637" mass="70700">MNDVQNIIDRQLGIFCRFNYDNILKRLVVNYEESFYGALSAEQDPPIFACRFAEVSGYEHILALANEDGRVVIQDTSSRRAASRLEPFQCHNNAVFDLAWAPSTMSFVTVSGDHTASLWDLAEGTPKRVLVFSNHTRSVKTAVFPPRTPSVFATGARDGHILLWDIRASNQPNVVLKPDNCLINCHSSFNPKTPGSHGKRNRLDTNRAISITGLVFQDELTLLSCGECDGNIKVWDLRKNYNIYKREPLPKHSIPYCGNSAKNGYTNLVIDEARVRLYASCMDNVIYCFNVATYSAVPEQRYTGHENGTFYIKAGLSPDNLYLVSGSSDTHAYVWNVKCSQPVVRLAGHRAEVTCAAWCQRGDTKLVTCSDDARHKIWRIGPELPDLPDLPDSRPDLAGRAHLLPRTDLAAPPDWGPRDRTPTSLKRPRPSTPGSSAAKRPAGPPDPARRTKRCLADLMNGSKRSETEEAEVLVKRLRLDAGARPDDADRESSPASPLASSAPADWGYLPPAPGTSFMTPTKNYRAKRASPPTPERSEEAHVSASPPRRYAERTSPAKLRIITFTTPTKNLPDFVADGEAPHLRLMSPAKKRRVTTDWLTRIARERRTKSGSARTLLTYFSVENALTKMKSGSKQSS</sequence>
<dbReference type="GO" id="GO:0043161">
    <property type="term" value="P:proteasome-mediated ubiquitin-dependent protein catabolic process"/>
    <property type="evidence" value="ECO:0007669"/>
    <property type="project" value="TreeGrafter"/>
</dbReference>
<evidence type="ECO:0000313" key="6">
    <source>
        <dbReference type="RefSeq" id="XP_013175624.1"/>
    </source>
</evidence>
<dbReference type="GO" id="GO:0007095">
    <property type="term" value="P:mitotic G2 DNA damage checkpoint signaling"/>
    <property type="evidence" value="ECO:0007669"/>
    <property type="project" value="TreeGrafter"/>
</dbReference>
<dbReference type="PANTHER" id="PTHR22852">
    <property type="entry name" value="LETHAL 2 DENTICLELESS PROTEIN RETINOIC ACID-REGULATED NUCLEAR MATRIX-ASSOCIATED PROTEIN"/>
    <property type="match status" value="1"/>
</dbReference>
<gene>
    <name evidence="6" type="primary">LOC106123760</name>
</gene>
<dbReference type="PROSITE" id="PS50294">
    <property type="entry name" value="WD_REPEATS_REGION"/>
    <property type="match status" value="2"/>
</dbReference>
<feature type="repeat" description="WD" evidence="4">
    <location>
        <begin position="316"/>
        <end position="345"/>
    </location>
</feature>
<dbReference type="GO" id="GO:0005634">
    <property type="term" value="C:nucleus"/>
    <property type="evidence" value="ECO:0007669"/>
    <property type="project" value="TreeGrafter"/>
</dbReference>
<reference evidence="6" key="1">
    <citation type="submission" date="2025-08" db="UniProtKB">
        <authorList>
            <consortium name="RefSeq"/>
        </authorList>
    </citation>
    <scope>IDENTIFICATION</scope>
</reference>
<dbReference type="KEGG" id="pxu:106123760"/>
<dbReference type="AlphaFoldDB" id="A0AAJ7EFM6"/>
<evidence type="ECO:0000256" key="3">
    <source>
        <dbReference type="ARBA" id="ARBA00038344"/>
    </source>
</evidence>
<feature type="region of interest" description="Disordered" evidence="5">
    <location>
        <begin position="481"/>
        <end position="554"/>
    </location>
</feature>
<name>A0AAJ7EFM6_PAPXU</name>
<comment type="similarity">
    <text evidence="3">Belongs to the WD repeat cdt2 family.</text>
</comment>
<dbReference type="Gene3D" id="2.130.10.10">
    <property type="entry name" value="YVTN repeat-like/Quinoprotein amine dehydrogenase"/>
    <property type="match status" value="2"/>
</dbReference>
<evidence type="ECO:0000256" key="1">
    <source>
        <dbReference type="ARBA" id="ARBA00004906"/>
    </source>
</evidence>
<protein>
    <submittedName>
        <fullName evidence="6">Protein lethal(2)denticleless</fullName>
    </submittedName>
</protein>
<dbReference type="InterPro" id="IPR036322">
    <property type="entry name" value="WD40_repeat_dom_sf"/>
</dbReference>
<comment type="pathway">
    <text evidence="1">Protein modification; protein ubiquitination.</text>
</comment>
<dbReference type="SUPFAM" id="SSF50978">
    <property type="entry name" value="WD40 repeat-like"/>
    <property type="match status" value="1"/>
</dbReference>
<dbReference type="InterPro" id="IPR001680">
    <property type="entry name" value="WD40_rpt"/>
</dbReference>
<evidence type="ECO:0000256" key="4">
    <source>
        <dbReference type="PROSITE-ProRule" id="PRU00221"/>
    </source>
</evidence>
<feature type="compositionally biased region" description="Basic and acidic residues" evidence="5">
    <location>
        <begin position="481"/>
        <end position="492"/>
    </location>
</feature>
<accession>A0AAJ7EFM6</accession>
<evidence type="ECO:0000256" key="5">
    <source>
        <dbReference type="SAM" id="MobiDB-lite"/>
    </source>
</evidence>
<dbReference type="GeneID" id="106123760"/>
<feature type="repeat" description="WD" evidence="4">
    <location>
        <begin position="88"/>
        <end position="129"/>
    </location>
</feature>